<dbReference type="CDD" id="cd00063">
    <property type="entry name" value="FN3"/>
    <property type="match status" value="5"/>
</dbReference>
<dbReference type="Gene3D" id="2.60.40.10">
    <property type="entry name" value="Immunoglobulins"/>
    <property type="match status" value="5"/>
</dbReference>
<keyword evidence="2" id="KW-0472">Membrane</keyword>
<dbReference type="PANTHER" id="PTHR46957:SF3">
    <property type="entry name" value="CYTOKINE RECEPTOR"/>
    <property type="match status" value="1"/>
</dbReference>
<feature type="region of interest" description="Disordered" evidence="1">
    <location>
        <begin position="630"/>
        <end position="652"/>
    </location>
</feature>
<gene>
    <name evidence="4" type="ORF">g.52502</name>
</gene>
<evidence type="ECO:0000256" key="2">
    <source>
        <dbReference type="SAM" id="Phobius"/>
    </source>
</evidence>
<evidence type="ECO:0000256" key="1">
    <source>
        <dbReference type="SAM" id="MobiDB-lite"/>
    </source>
</evidence>
<protein>
    <recommendedName>
        <fullName evidence="3">Fibronectin type-III domain-containing protein</fullName>
    </recommendedName>
</protein>
<feature type="domain" description="Fibronectin type-III" evidence="3">
    <location>
        <begin position="397"/>
        <end position="490"/>
    </location>
</feature>
<keyword evidence="2" id="KW-1133">Transmembrane helix</keyword>
<name>A0A1B6L380_9HEMI</name>
<dbReference type="PROSITE" id="PS50853">
    <property type="entry name" value="FN3"/>
    <property type="match status" value="5"/>
</dbReference>
<evidence type="ECO:0000259" key="3">
    <source>
        <dbReference type="PROSITE" id="PS50853"/>
    </source>
</evidence>
<reference evidence="4" key="1">
    <citation type="submission" date="2015-11" db="EMBL/GenBank/DDBJ databases">
        <title>De novo transcriptome assembly of four potential Pierce s Disease insect vectors from Arizona vineyards.</title>
        <authorList>
            <person name="Tassone E.E."/>
        </authorList>
    </citation>
    <scope>NUCLEOTIDE SEQUENCE</scope>
</reference>
<feature type="non-terminal residue" evidence="4">
    <location>
        <position position="1"/>
    </location>
</feature>
<dbReference type="InterPro" id="IPR003961">
    <property type="entry name" value="FN3_dom"/>
</dbReference>
<dbReference type="EMBL" id="GEBQ01021857">
    <property type="protein sequence ID" value="JAT18120.1"/>
    <property type="molecule type" value="Transcribed_RNA"/>
</dbReference>
<dbReference type="InterPro" id="IPR036116">
    <property type="entry name" value="FN3_sf"/>
</dbReference>
<feature type="domain" description="Fibronectin type-III" evidence="3">
    <location>
        <begin position="295"/>
        <end position="393"/>
    </location>
</feature>
<dbReference type="PANTHER" id="PTHR46957">
    <property type="entry name" value="CYTOKINE RECEPTOR"/>
    <property type="match status" value="1"/>
</dbReference>
<feature type="domain" description="Fibronectin type-III" evidence="3">
    <location>
        <begin position="1"/>
        <end position="87"/>
    </location>
</feature>
<dbReference type="AlphaFoldDB" id="A0A1B6L380"/>
<sequence>TLSATTVHLTWEQINPAGLKAFTIHLLPTDGGEERMFVTEMVVGEQNQTFTVDKLPPYTNYTFYVRSYNSNAASDNSEEVVCQTGESVPRGTPQTTARPQSAMTVLVEWHPLSTIVARGVVTEYKVQWRRRHNPSSHVDIVPPDVTRYVITGLMPDSQYEVRVLAATQVGWPSLSEHEMPWTQVTTLSLTPLLPPPTVQLTVINATTIQVRWTLVSDSVHVEGFHLSYRKHNAQPTTPIQLSANTSEYLLLDLEPQTWYEVQVKGLSGVTEGEIGVRAIHTLPPLQESPASALSPPTNLEATPISSSSINITWDPPLTPTPANASYYTISYLVMPSSVHGDDNNTNFLHSTSNGVQVTGLKPYTLYELKVRTHDQKNRHSEYSQTLECRTLEDVPEKPLEVQWKPLNTSTVRVMWKEPNVTNGQIRSYTVSYTKVFKMERWKNITQLGTRPFADVTGLSPNTRYTLVVRAGTVAGLGSPSEAIELYIPAREKPSSSSSTPASPPPQEPNDQFLGILLGCAIGGSCVVLCMVSLIYRRRCAKPGRGQCRAAGSNGTPCFHSSSEHHEMQCLPGHLDTKGGHPNNEVNGLRLPLLSNGRLPNGLITRDRNVRITENPQFECGVTVSCEELRQPSDEGDSLLSGHSLNDTQQSAPAPIPAPAVVLVLCDKQEPDDGFHESHLPIVGPNG</sequence>
<organism evidence="4">
    <name type="scientific">Graphocephala atropunctata</name>
    <dbReference type="NCBI Taxonomy" id="36148"/>
    <lineage>
        <taxon>Eukaryota</taxon>
        <taxon>Metazoa</taxon>
        <taxon>Ecdysozoa</taxon>
        <taxon>Arthropoda</taxon>
        <taxon>Hexapoda</taxon>
        <taxon>Insecta</taxon>
        <taxon>Pterygota</taxon>
        <taxon>Neoptera</taxon>
        <taxon>Paraneoptera</taxon>
        <taxon>Hemiptera</taxon>
        <taxon>Auchenorrhyncha</taxon>
        <taxon>Membracoidea</taxon>
        <taxon>Cicadellidae</taxon>
        <taxon>Cicadellinae</taxon>
        <taxon>Cicadellini</taxon>
        <taxon>Graphocephala</taxon>
    </lineage>
</organism>
<dbReference type="InterPro" id="IPR050713">
    <property type="entry name" value="RTP_Phos/Ushers"/>
</dbReference>
<dbReference type="SMART" id="SM00060">
    <property type="entry name" value="FN3"/>
    <property type="match status" value="5"/>
</dbReference>
<dbReference type="InterPro" id="IPR013783">
    <property type="entry name" value="Ig-like_fold"/>
</dbReference>
<dbReference type="Pfam" id="PF00041">
    <property type="entry name" value="fn3"/>
    <property type="match status" value="5"/>
</dbReference>
<keyword evidence="2" id="KW-0812">Transmembrane</keyword>
<feature type="transmembrane region" description="Helical" evidence="2">
    <location>
        <begin position="512"/>
        <end position="535"/>
    </location>
</feature>
<feature type="compositionally biased region" description="Polar residues" evidence="1">
    <location>
        <begin position="640"/>
        <end position="650"/>
    </location>
</feature>
<accession>A0A1B6L380</accession>
<dbReference type="SUPFAM" id="SSF49265">
    <property type="entry name" value="Fibronectin type III"/>
    <property type="match status" value="3"/>
</dbReference>
<evidence type="ECO:0000313" key="4">
    <source>
        <dbReference type="EMBL" id="JAT18120.1"/>
    </source>
</evidence>
<feature type="domain" description="Fibronectin type-III" evidence="3">
    <location>
        <begin position="89"/>
        <end position="193"/>
    </location>
</feature>
<dbReference type="GO" id="GO:0016020">
    <property type="term" value="C:membrane"/>
    <property type="evidence" value="ECO:0007669"/>
    <property type="project" value="UniProtKB-SubCell"/>
</dbReference>
<feature type="domain" description="Fibronectin type-III" evidence="3">
    <location>
        <begin position="194"/>
        <end position="285"/>
    </location>
</feature>
<proteinExistence type="predicted"/>